<comment type="function">
    <text evidence="4">Modulates cellular lipopolysaccharide (LPS) levels by regulating LpxC, which is involved in lipid A biosynthesis. May act by modulating the proteolytic activity of FtsH towards LpxC. May also coordinate assembly of proteins involved in LPS synthesis at the plasma membrane.</text>
</comment>
<keyword evidence="4" id="KW-0997">Cell inner membrane</keyword>
<dbReference type="InterPro" id="IPR019734">
    <property type="entry name" value="TPR_rpt"/>
</dbReference>
<dbReference type="PANTHER" id="PTHR45586">
    <property type="entry name" value="TPR REPEAT-CONTAINING PROTEIN PA4667"/>
    <property type="match status" value="1"/>
</dbReference>
<feature type="domain" description="LapB rubredoxin metal binding" evidence="5">
    <location>
        <begin position="352"/>
        <end position="379"/>
    </location>
</feature>
<dbReference type="Proteomes" id="UP000035760">
    <property type="component" value="Unassembled WGS sequence"/>
</dbReference>
<comment type="similarity">
    <text evidence="4">Belongs to the LapB family.</text>
</comment>
<feature type="topological domain" description="Cytoplasmic" evidence="4">
    <location>
        <begin position="21"/>
        <end position="389"/>
    </location>
</feature>
<dbReference type="GO" id="GO:0008653">
    <property type="term" value="P:lipopolysaccharide metabolic process"/>
    <property type="evidence" value="ECO:0007669"/>
    <property type="project" value="InterPro"/>
</dbReference>
<comment type="caution">
    <text evidence="6">The sequence shown here is derived from an EMBL/GenBank/DDBJ whole genome shotgun (WGS) entry which is preliminary data.</text>
</comment>
<dbReference type="GO" id="GO:0046890">
    <property type="term" value="P:regulation of lipid biosynthetic process"/>
    <property type="evidence" value="ECO:0007669"/>
    <property type="project" value="UniProtKB-UniRule"/>
</dbReference>
<feature type="binding site" evidence="4">
    <location>
        <position position="357"/>
    </location>
    <ligand>
        <name>Fe cation</name>
        <dbReference type="ChEBI" id="CHEBI:24875"/>
    </ligand>
</feature>
<dbReference type="InterPro" id="IPR011990">
    <property type="entry name" value="TPR-like_helical_dom_sf"/>
</dbReference>
<dbReference type="CDD" id="cd00350">
    <property type="entry name" value="rubredoxin_like"/>
    <property type="match status" value="1"/>
</dbReference>
<dbReference type="OrthoDB" id="507476at2"/>
<evidence type="ECO:0000256" key="4">
    <source>
        <dbReference type="HAMAP-Rule" id="MF_00994"/>
    </source>
</evidence>
<feature type="binding site" evidence="4">
    <location>
        <position position="368"/>
    </location>
    <ligand>
        <name>Fe cation</name>
        <dbReference type="ChEBI" id="CHEBI:24875"/>
    </ligand>
</feature>
<dbReference type="InterPro" id="IPR051012">
    <property type="entry name" value="CellSynth/LPSAsmb/PSIAsmb"/>
</dbReference>
<keyword evidence="4" id="KW-0472">Membrane</keyword>
<keyword evidence="4" id="KW-1133">Transmembrane helix</keyword>
<dbReference type="SMART" id="SM00028">
    <property type="entry name" value="TPR"/>
    <property type="match status" value="5"/>
</dbReference>
<keyword evidence="3 4" id="KW-0802">TPR repeat</keyword>
<evidence type="ECO:0000313" key="7">
    <source>
        <dbReference type="Proteomes" id="UP000035760"/>
    </source>
</evidence>
<dbReference type="InterPro" id="IPR030865">
    <property type="entry name" value="LapB"/>
</dbReference>
<evidence type="ECO:0000256" key="1">
    <source>
        <dbReference type="ARBA" id="ARBA00022723"/>
    </source>
</evidence>
<feature type="binding site" evidence="4">
    <location>
        <position position="354"/>
    </location>
    <ligand>
        <name>Fe cation</name>
        <dbReference type="ChEBI" id="CHEBI:24875"/>
    </ligand>
</feature>
<dbReference type="InterPro" id="IPR041166">
    <property type="entry name" value="Rubredoxin_2"/>
</dbReference>
<name>W6M8B7_9GAMM</name>
<dbReference type="NCBIfam" id="NF008757">
    <property type="entry name" value="PRK11788.1-5"/>
    <property type="match status" value="1"/>
</dbReference>
<dbReference type="Gene3D" id="1.25.40.10">
    <property type="entry name" value="Tetratricopeptide repeat domain"/>
    <property type="match status" value="2"/>
</dbReference>
<reference evidence="6" key="1">
    <citation type="submission" date="2013-07" db="EMBL/GenBank/DDBJ databases">
        <authorList>
            <person name="McIlroy S."/>
        </authorList>
    </citation>
    <scope>NUCLEOTIDE SEQUENCE [LARGE SCALE GENOMIC DNA]</scope>
    <source>
        <strain evidence="6">Run_A_D11</strain>
    </source>
</reference>
<dbReference type="HAMAP" id="MF_00994">
    <property type="entry name" value="LPS_assembly_LapB"/>
    <property type="match status" value="1"/>
</dbReference>
<dbReference type="GO" id="GO:0009898">
    <property type="term" value="C:cytoplasmic side of plasma membrane"/>
    <property type="evidence" value="ECO:0007669"/>
    <property type="project" value="UniProtKB-UniRule"/>
</dbReference>
<dbReference type="Pfam" id="PF13432">
    <property type="entry name" value="TPR_16"/>
    <property type="match status" value="2"/>
</dbReference>
<dbReference type="RefSeq" id="WP_048676100.1">
    <property type="nucleotide sequence ID" value="NZ_CBTJ020000101.1"/>
</dbReference>
<evidence type="ECO:0000313" key="6">
    <source>
        <dbReference type="EMBL" id="CDI04211.1"/>
    </source>
</evidence>
<keyword evidence="4" id="KW-0812">Transmembrane</keyword>
<accession>W6M8B7</accession>
<dbReference type="AlphaFoldDB" id="W6M8B7"/>
<dbReference type="PANTHER" id="PTHR45586:SF1">
    <property type="entry name" value="LIPOPOLYSACCHARIDE ASSEMBLY PROTEIN B"/>
    <property type="match status" value="1"/>
</dbReference>
<gene>
    <name evidence="4" type="primary">lapB</name>
    <name evidence="6" type="ORF">BN873_890117</name>
</gene>
<dbReference type="GO" id="GO:0005506">
    <property type="term" value="F:iron ion binding"/>
    <property type="evidence" value="ECO:0007669"/>
    <property type="project" value="UniProtKB-UniRule"/>
</dbReference>
<dbReference type="STRING" id="1400863.BN873_890117"/>
<keyword evidence="4" id="KW-0408">Iron</keyword>
<feature type="binding site" evidence="4">
    <location>
        <position position="371"/>
    </location>
    <ligand>
        <name>Fe cation</name>
        <dbReference type="ChEBI" id="CHEBI:24875"/>
    </ligand>
</feature>
<keyword evidence="1 4" id="KW-0479">Metal-binding</keyword>
<evidence type="ECO:0000259" key="5">
    <source>
        <dbReference type="Pfam" id="PF18073"/>
    </source>
</evidence>
<keyword evidence="7" id="KW-1185">Reference proteome</keyword>
<dbReference type="SUPFAM" id="SSF81901">
    <property type="entry name" value="HCP-like"/>
    <property type="match status" value="1"/>
</dbReference>
<keyword evidence="2 4" id="KW-0677">Repeat</keyword>
<sequence>MIELLWLLLPVAAASGWWVANRQAAKSGGSTVGSAEYFKGLNYLINDKPDQAIEVLTRMADVDQDTAEIHLALGNLFRRRGEVDRAIHIHGSLIARTHLTVDQRHGAVLELGEDYLRAGLFDRAEALFQELLDQPDYMEVAISRLIYIFQQEKDWCQAIHYCDRLERMGGESKRKETAHFCCELAEAASTRGEGVEAKKWLLDALRRDPGCARANLLLGGFAVQAGDYRAAIEALQAVERQDPGYFPEVIAPLGACFVAVGRPDEWVQYLREVQARDHGGRVTDALAEWLLQRKGEEATVQFLNRELQTYPTLLGLRRLVEIKLARGEGAEYADLQALHAISTQLLNNAARYRCAACGFIVKTLHWCCPSCQQWNTIKPMADLVIGTPR</sequence>
<reference evidence="6" key="2">
    <citation type="submission" date="2014-03" db="EMBL/GenBank/DDBJ databases">
        <title>Candidatus Competibacter-lineage genomes retrieved from metagenomes reveal functional metabolic diversity.</title>
        <authorList>
            <person name="McIlroy S.J."/>
            <person name="Albertsen M."/>
            <person name="Andresen E.K."/>
            <person name="Saunders A.M."/>
            <person name="Kristiansen R."/>
            <person name="Stokholm-Bjerregaard M."/>
            <person name="Nielsen K.L."/>
            <person name="Nielsen P.H."/>
        </authorList>
    </citation>
    <scope>NUCLEOTIDE SEQUENCE</scope>
    <source>
        <strain evidence="6">Run_A_D11</strain>
    </source>
</reference>
<dbReference type="Pfam" id="PF18073">
    <property type="entry name" value="Zn_ribbon_LapB"/>
    <property type="match status" value="1"/>
</dbReference>
<evidence type="ECO:0000256" key="3">
    <source>
        <dbReference type="ARBA" id="ARBA00022803"/>
    </source>
</evidence>
<protein>
    <recommendedName>
        <fullName evidence="4">Lipopolysaccharide assembly protein B</fullName>
    </recommendedName>
</protein>
<dbReference type="EMBL" id="CBTJ020000101">
    <property type="protein sequence ID" value="CDI04211.1"/>
    <property type="molecule type" value="Genomic_DNA"/>
</dbReference>
<keyword evidence="4" id="KW-1003">Cell membrane</keyword>
<evidence type="ECO:0000256" key="2">
    <source>
        <dbReference type="ARBA" id="ARBA00022737"/>
    </source>
</evidence>
<organism evidence="6 7">
    <name type="scientific">Candidatus Competibacter denitrificans Run_A_D11</name>
    <dbReference type="NCBI Taxonomy" id="1400863"/>
    <lineage>
        <taxon>Bacteria</taxon>
        <taxon>Pseudomonadati</taxon>
        <taxon>Pseudomonadota</taxon>
        <taxon>Gammaproteobacteria</taxon>
        <taxon>Candidatus Competibacteraceae</taxon>
        <taxon>Candidatus Competibacter</taxon>
    </lineage>
</organism>
<proteinExistence type="inferred from homology"/>
<comment type="subcellular location">
    <subcellularLocation>
        <location evidence="4">Cell inner membrane</location>
        <topology evidence="4">Single-pass membrane protein</topology>
        <orientation evidence="4">Cytoplasmic side</orientation>
    </subcellularLocation>
</comment>